<keyword evidence="2" id="KW-1185">Reference proteome</keyword>
<name>A0A2N5DUJ5_9GAMM</name>
<dbReference type="GO" id="GO:0006508">
    <property type="term" value="P:proteolysis"/>
    <property type="evidence" value="ECO:0007669"/>
    <property type="project" value="InterPro"/>
</dbReference>
<dbReference type="OrthoDB" id="9804920at2"/>
<evidence type="ECO:0000313" key="2">
    <source>
        <dbReference type="Proteomes" id="UP000234240"/>
    </source>
</evidence>
<dbReference type="Pfam" id="PF01244">
    <property type="entry name" value="Peptidase_M19"/>
    <property type="match status" value="1"/>
</dbReference>
<dbReference type="PROSITE" id="PS51365">
    <property type="entry name" value="RENAL_DIPEPTIDASE_2"/>
    <property type="match status" value="1"/>
</dbReference>
<dbReference type="InterPro" id="IPR032466">
    <property type="entry name" value="Metal_Hydrolase"/>
</dbReference>
<dbReference type="PROSITE" id="PS00869">
    <property type="entry name" value="RENAL_DIPEPTIDASE_1"/>
    <property type="match status" value="1"/>
</dbReference>
<proteinExistence type="predicted"/>
<dbReference type="InterPro" id="IPR000180">
    <property type="entry name" value="Dipep_AS"/>
</dbReference>
<dbReference type="InterPro" id="IPR008257">
    <property type="entry name" value="Pept_M19"/>
</dbReference>
<dbReference type="CDD" id="cd01301">
    <property type="entry name" value="rDP_like"/>
    <property type="match status" value="1"/>
</dbReference>
<gene>
    <name evidence="1" type="ORF">CYR55_22150</name>
</gene>
<organism evidence="1 2">
    <name type="scientific">Chimaeribacter californicus</name>
    <dbReference type="NCBI Taxonomy" id="2060067"/>
    <lineage>
        <taxon>Bacteria</taxon>
        <taxon>Pseudomonadati</taxon>
        <taxon>Pseudomonadota</taxon>
        <taxon>Gammaproteobacteria</taxon>
        <taxon>Enterobacterales</taxon>
        <taxon>Yersiniaceae</taxon>
        <taxon>Chimaeribacter</taxon>
    </lineage>
</organism>
<protein>
    <submittedName>
        <fullName evidence="1">Peptidase</fullName>
    </submittedName>
</protein>
<sequence length="345" mass="37583">MNNAHSLPVFDGHNDLLLSLWLHHDEHPGRAFLDGPLKGHLDLPRARLGGFAGGLFAVFVPPADYAAQMKPATAYAPHDPLGITRRQIAILHQIEAQSAGQARLCRTVQEIEQCIERGVLAMVLHIEGAEALDDELALLDEFYDAGVRSIGPFWNLPNQFGVGISGSFPGSPDSGDGLTPAGKALLRACNRKRIMIDVSHMNEKAFWQTADISDAPLVATHSNVHALCAQPRNLTDRQLTAIRDSDGLVGVNFGNAFLREDGKRDGNTPITEIVKHLDYLIATLGEDRVAFGSDFDGISVPDELGDVAGLPRLLQALAQAGYDRELIEKITRRNWLRVLKSTWGG</sequence>
<accession>A0A2N5DUJ5</accession>
<dbReference type="SUPFAM" id="SSF51556">
    <property type="entry name" value="Metallo-dependent hydrolases"/>
    <property type="match status" value="1"/>
</dbReference>
<evidence type="ECO:0000313" key="1">
    <source>
        <dbReference type="EMBL" id="PLR30437.1"/>
    </source>
</evidence>
<dbReference type="GO" id="GO:0070573">
    <property type="term" value="F:metallodipeptidase activity"/>
    <property type="evidence" value="ECO:0007669"/>
    <property type="project" value="InterPro"/>
</dbReference>
<dbReference type="AlphaFoldDB" id="A0A2N5DUJ5"/>
<dbReference type="RefSeq" id="WP_101818483.1">
    <property type="nucleotide sequence ID" value="NZ_PJZF01000033.1"/>
</dbReference>
<dbReference type="PANTHER" id="PTHR10443:SF12">
    <property type="entry name" value="DIPEPTIDASE"/>
    <property type="match status" value="1"/>
</dbReference>
<dbReference type="Proteomes" id="UP000234240">
    <property type="component" value="Unassembled WGS sequence"/>
</dbReference>
<dbReference type="PANTHER" id="PTHR10443">
    <property type="entry name" value="MICROSOMAL DIPEPTIDASE"/>
    <property type="match status" value="1"/>
</dbReference>
<comment type="caution">
    <text evidence="1">The sequence shown here is derived from an EMBL/GenBank/DDBJ whole genome shotgun (WGS) entry which is preliminary data.</text>
</comment>
<dbReference type="EMBL" id="PJZF01000033">
    <property type="protein sequence ID" value="PLR30437.1"/>
    <property type="molecule type" value="Genomic_DNA"/>
</dbReference>
<dbReference type="Gene3D" id="3.20.20.140">
    <property type="entry name" value="Metal-dependent hydrolases"/>
    <property type="match status" value="1"/>
</dbReference>
<reference evidence="1 2" key="1">
    <citation type="submission" date="2017-12" db="EMBL/GenBank/DDBJ databases">
        <title>Characterization of six clinical isolates of Enterochimera gen. nov., a novel genus of the Yersiniaciae family and the three species Enterochimera arupensis sp. nov., Enterochimera coloradensis sp. nov, and Enterochimera californica sp. nov.</title>
        <authorList>
            <person name="Rossi A."/>
            <person name="Fisher M."/>
        </authorList>
    </citation>
    <scope>NUCLEOTIDE SEQUENCE [LARGE SCALE GENOMIC DNA]</scope>
    <source>
        <strain evidence="2">2015-Iso6</strain>
    </source>
</reference>